<feature type="domain" description="NB-ARC" evidence="3">
    <location>
        <begin position="179"/>
        <end position="338"/>
    </location>
</feature>
<organism evidence="6 7">
    <name type="scientific">Chenopodium quinoa</name>
    <name type="common">Quinoa</name>
    <dbReference type="NCBI Taxonomy" id="63459"/>
    <lineage>
        <taxon>Eukaryota</taxon>
        <taxon>Viridiplantae</taxon>
        <taxon>Streptophyta</taxon>
        <taxon>Embryophyta</taxon>
        <taxon>Tracheophyta</taxon>
        <taxon>Spermatophyta</taxon>
        <taxon>Magnoliopsida</taxon>
        <taxon>eudicotyledons</taxon>
        <taxon>Gunneridae</taxon>
        <taxon>Pentapetalae</taxon>
        <taxon>Caryophyllales</taxon>
        <taxon>Chenopodiaceae</taxon>
        <taxon>Chenopodioideae</taxon>
        <taxon>Atripliceae</taxon>
        <taxon>Chenopodium</taxon>
    </lineage>
</organism>
<dbReference type="Proteomes" id="UP000596660">
    <property type="component" value="Unplaced"/>
</dbReference>
<evidence type="ECO:0000259" key="5">
    <source>
        <dbReference type="Pfam" id="PF23598"/>
    </source>
</evidence>
<dbReference type="SUPFAM" id="SSF52058">
    <property type="entry name" value="L domain-like"/>
    <property type="match status" value="1"/>
</dbReference>
<protein>
    <recommendedName>
        <fullName evidence="8">NB-ARC domain-containing protein</fullName>
    </recommendedName>
</protein>
<proteinExistence type="predicted"/>
<sequence>MNLQERGDQPGSNKMGEAIKTAVIELAVKKLVSQSCQEIKSVVNLESEVKSLQETRTIVQAALLDADLMQEHSHVQQDVLEKLSWELNRFMKEACLFFSTSNQLIARFRDARNIKDIGKKLESIARDHARFGSIVSELPAHQTQAGSVQAAGSQIISDVVIGRDVERNTIISMLSDIFISSETLSVASIVGIGGVGKTTLARYVYRDERVKCCFDVRFWVDATKGFCVEEVLEKILASAMDEMPRRCGIDQLYHHFLEAIAGKKFLLVLDNIWDNGALRLIWIELKKLLAVGAYGSKLLITTRDQKVAATMDSTSPYMLGDLTEDDSWLLFKQIAFTQLQEPGVKAIGKEIAKMCPNVPLVIRSIGGLLAGKITKKEWEAFRNDQLANFSTYGRDIMHTLKFSYDQLDAKMKLCVAYCSLFPKGFEYDKDEMIRLWICLGYVEPQYKNQSLEEAGEEYILSLLNCGFFQRKFDERVHHVSVGNVVDSSWDVLSSLSKIKYLESFLVVSRETNLTARNWFIYHKVMLSRFQCLKILDLHGIWIKKLPKSLGELICLRHLDLSETAIVKLPNSVVQLVNLLSLQLYSCINLQELPKDMSNLVKLRHLQLSECSELIHMPKGLGKLTNLQTLSVFVVREKSSRSKFEANDVGGLEDLKHLNHLKGELSIQVCKQPKDIVLGARMANLRRKEKLIDLSIDFRDSTKEDEAVLEGLQPHANLRYLKIQGYGGERLPSWMINDNLHCRLPNLIQIKILNCKSCRYLCHLGRLPYLKVLFLEGLDNVEYIEKYTSSSSNSANDKGSTPESLFPSLDTFRLKGIPKLKGWWNMSSIGDHDLRQHHDFQYQNHLTVWRPAFPKLKALTTDSIELAITIAKGPGFASLEHLYIKHNSRASLPLCQQQTPTPLNTCFPNLRCLQLSGNPEIEALPDEIQDLFYLEYLRIDNCKQLKAIPEWIDSLRSLTSLYIWECPRLESLPHQISNLSNLRLLGISKCSAVLTEKCLCKNPTGEYWPYIQHIPYINIRLSNQNPTGEYWPYI</sequence>
<dbReference type="InterPro" id="IPR058922">
    <property type="entry name" value="WHD_DRP"/>
</dbReference>
<dbReference type="EnsemblPlants" id="AUR62035567-RA">
    <property type="protein sequence ID" value="AUR62035567-RA:cds"/>
    <property type="gene ID" value="AUR62035567"/>
</dbReference>
<dbReference type="Pfam" id="PF00931">
    <property type="entry name" value="NB-ARC"/>
    <property type="match status" value="1"/>
</dbReference>
<dbReference type="PANTHER" id="PTHR36766:SF40">
    <property type="entry name" value="DISEASE RESISTANCE PROTEIN RGA3"/>
    <property type="match status" value="1"/>
</dbReference>
<dbReference type="Pfam" id="PF23598">
    <property type="entry name" value="LRR_14"/>
    <property type="match status" value="1"/>
</dbReference>
<dbReference type="PANTHER" id="PTHR36766">
    <property type="entry name" value="PLANT BROAD-SPECTRUM MILDEW RESISTANCE PROTEIN RPW8"/>
    <property type="match status" value="1"/>
</dbReference>
<dbReference type="InterPro" id="IPR055414">
    <property type="entry name" value="LRR_R13L4/SHOC2-like"/>
</dbReference>
<dbReference type="InterPro" id="IPR027417">
    <property type="entry name" value="P-loop_NTPase"/>
</dbReference>
<dbReference type="GO" id="GO:0043531">
    <property type="term" value="F:ADP binding"/>
    <property type="evidence" value="ECO:0007669"/>
    <property type="project" value="InterPro"/>
</dbReference>
<dbReference type="OMA" id="HCRLPNL"/>
<dbReference type="Gramene" id="AUR62035567-RA">
    <property type="protein sequence ID" value="AUR62035567-RA:cds"/>
    <property type="gene ID" value="AUR62035567"/>
</dbReference>
<dbReference type="GO" id="GO:0006952">
    <property type="term" value="P:defense response"/>
    <property type="evidence" value="ECO:0007669"/>
    <property type="project" value="UniProtKB-KW"/>
</dbReference>
<reference evidence="6" key="2">
    <citation type="submission" date="2021-03" db="UniProtKB">
        <authorList>
            <consortium name="EnsemblPlants"/>
        </authorList>
    </citation>
    <scope>IDENTIFICATION</scope>
</reference>
<dbReference type="Gene3D" id="3.40.50.300">
    <property type="entry name" value="P-loop containing nucleotide triphosphate hydrolases"/>
    <property type="match status" value="1"/>
</dbReference>
<dbReference type="PRINTS" id="PR00364">
    <property type="entry name" value="DISEASERSIST"/>
</dbReference>
<dbReference type="InterPro" id="IPR042197">
    <property type="entry name" value="Apaf_helical"/>
</dbReference>
<evidence type="ECO:0000313" key="7">
    <source>
        <dbReference type="Proteomes" id="UP000596660"/>
    </source>
</evidence>
<feature type="domain" description="Disease resistance R13L4/SHOC-2-like LRR" evidence="5">
    <location>
        <begin position="523"/>
        <end position="814"/>
    </location>
</feature>
<keyword evidence="2" id="KW-0611">Plant defense</keyword>
<evidence type="ECO:0000259" key="3">
    <source>
        <dbReference type="Pfam" id="PF00931"/>
    </source>
</evidence>
<accession>A0A803MUQ5</accession>
<dbReference type="Gene3D" id="1.10.8.430">
    <property type="entry name" value="Helical domain of apoptotic protease-activating factors"/>
    <property type="match status" value="1"/>
</dbReference>
<reference evidence="6" key="1">
    <citation type="journal article" date="2017" name="Nature">
        <title>The genome of Chenopodium quinoa.</title>
        <authorList>
            <person name="Jarvis D.E."/>
            <person name="Ho Y.S."/>
            <person name="Lightfoot D.J."/>
            <person name="Schmoeckel S.M."/>
            <person name="Li B."/>
            <person name="Borm T.J.A."/>
            <person name="Ohyanagi H."/>
            <person name="Mineta K."/>
            <person name="Michell C.T."/>
            <person name="Saber N."/>
            <person name="Kharbatia N.M."/>
            <person name="Rupper R.R."/>
            <person name="Sharp A.R."/>
            <person name="Dally N."/>
            <person name="Boughton B.A."/>
            <person name="Woo Y.H."/>
            <person name="Gao G."/>
            <person name="Schijlen E.G.W.M."/>
            <person name="Guo X."/>
            <person name="Momin A.A."/>
            <person name="Negrao S."/>
            <person name="Al-Babili S."/>
            <person name="Gehring C."/>
            <person name="Roessner U."/>
            <person name="Jung C."/>
            <person name="Murphy K."/>
            <person name="Arold S.T."/>
            <person name="Gojobori T."/>
            <person name="van der Linden C.G."/>
            <person name="van Loo E.N."/>
            <person name="Jellen E.N."/>
            <person name="Maughan P.J."/>
            <person name="Tester M."/>
        </authorList>
    </citation>
    <scope>NUCLEOTIDE SEQUENCE [LARGE SCALE GENOMIC DNA]</scope>
    <source>
        <strain evidence="6">cv. PI 614886</strain>
    </source>
</reference>
<dbReference type="SUPFAM" id="SSF52540">
    <property type="entry name" value="P-loop containing nucleoside triphosphate hydrolases"/>
    <property type="match status" value="1"/>
</dbReference>
<evidence type="ECO:0000256" key="2">
    <source>
        <dbReference type="ARBA" id="ARBA00022821"/>
    </source>
</evidence>
<keyword evidence="7" id="KW-1185">Reference proteome</keyword>
<dbReference type="InterPro" id="IPR002182">
    <property type="entry name" value="NB-ARC"/>
</dbReference>
<dbReference type="Pfam" id="PF23559">
    <property type="entry name" value="WHD_DRP"/>
    <property type="match status" value="1"/>
</dbReference>
<name>A0A803MUQ5_CHEQI</name>
<evidence type="ECO:0000259" key="4">
    <source>
        <dbReference type="Pfam" id="PF23559"/>
    </source>
</evidence>
<dbReference type="AlphaFoldDB" id="A0A803MUQ5"/>
<dbReference type="InterPro" id="IPR032675">
    <property type="entry name" value="LRR_dom_sf"/>
</dbReference>
<dbReference type="Gene3D" id="3.80.10.10">
    <property type="entry name" value="Ribonuclease Inhibitor"/>
    <property type="match status" value="3"/>
</dbReference>
<evidence type="ECO:0000256" key="1">
    <source>
        <dbReference type="ARBA" id="ARBA00022737"/>
    </source>
</evidence>
<evidence type="ECO:0000313" key="6">
    <source>
        <dbReference type="EnsemblPlants" id="AUR62035567-RA:cds"/>
    </source>
</evidence>
<feature type="domain" description="Disease resistance protein winged helix" evidence="4">
    <location>
        <begin position="420"/>
        <end position="479"/>
    </location>
</feature>
<keyword evidence="1" id="KW-0677">Repeat</keyword>
<evidence type="ECO:0008006" key="8">
    <source>
        <dbReference type="Google" id="ProtNLM"/>
    </source>
</evidence>